<keyword evidence="1" id="KW-1133">Transmembrane helix</keyword>
<dbReference type="Proteomes" id="UP000823674">
    <property type="component" value="Chromosome A07"/>
</dbReference>
<feature type="transmembrane region" description="Helical" evidence="1">
    <location>
        <begin position="17"/>
        <end position="38"/>
    </location>
</feature>
<name>A0ABQ7KXS8_BRACM</name>
<feature type="transmembrane region" description="Helical" evidence="1">
    <location>
        <begin position="82"/>
        <end position="101"/>
    </location>
</feature>
<accession>A0ABQ7KXS8</accession>
<reference evidence="2 3" key="1">
    <citation type="submission" date="2021-03" db="EMBL/GenBank/DDBJ databases">
        <authorList>
            <person name="King G.J."/>
            <person name="Bancroft I."/>
            <person name="Baten A."/>
            <person name="Bloomfield J."/>
            <person name="Borpatragohain P."/>
            <person name="He Z."/>
            <person name="Irish N."/>
            <person name="Irwin J."/>
            <person name="Liu K."/>
            <person name="Mauleon R.P."/>
            <person name="Moore J."/>
            <person name="Morris R."/>
            <person name="Ostergaard L."/>
            <person name="Wang B."/>
            <person name="Wells R."/>
        </authorList>
    </citation>
    <scope>NUCLEOTIDE SEQUENCE [LARGE SCALE GENOMIC DNA]</scope>
    <source>
        <strain evidence="2">R-o-18</strain>
        <tissue evidence="2">Leaf</tissue>
    </source>
</reference>
<evidence type="ECO:0000313" key="2">
    <source>
        <dbReference type="EMBL" id="KAG5379178.1"/>
    </source>
</evidence>
<dbReference type="EMBL" id="JADBGQ010000009">
    <property type="protein sequence ID" value="KAG5379178.1"/>
    <property type="molecule type" value="Genomic_DNA"/>
</dbReference>
<keyword evidence="3" id="KW-1185">Reference proteome</keyword>
<evidence type="ECO:0000256" key="1">
    <source>
        <dbReference type="SAM" id="Phobius"/>
    </source>
</evidence>
<comment type="caution">
    <text evidence="2">The sequence shown here is derived from an EMBL/GenBank/DDBJ whole genome shotgun (WGS) entry which is preliminary data.</text>
</comment>
<keyword evidence="1" id="KW-0472">Membrane</keyword>
<organism evidence="2 3">
    <name type="scientific">Brassica rapa subsp. trilocularis</name>
    <dbReference type="NCBI Taxonomy" id="1813537"/>
    <lineage>
        <taxon>Eukaryota</taxon>
        <taxon>Viridiplantae</taxon>
        <taxon>Streptophyta</taxon>
        <taxon>Embryophyta</taxon>
        <taxon>Tracheophyta</taxon>
        <taxon>Spermatophyta</taxon>
        <taxon>Magnoliopsida</taxon>
        <taxon>eudicotyledons</taxon>
        <taxon>Gunneridae</taxon>
        <taxon>Pentapetalae</taxon>
        <taxon>rosids</taxon>
        <taxon>malvids</taxon>
        <taxon>Brassicales</taxon>
        <taxon>Brassicaceae</taxon>
        <taxon>Brassiceae</taxon>
        <taxon>Brassica</taxon>
    </lineage>
</organism>
<evidence type="ECO:0000313" key="3">
    <source>
        <dbReference type="Proteomes" id="UP000823674"/>
    </source>
</evidence>
<feature type="non-terminal residue" evidence="2">
    <location>
        <position position="1"/>
    </location>
</feature>
<keyword evidence="1" id="KW-0812">Transmembrane</keyword>
<gene>
    <name evidence="2" type="primary">A07p021960.1_BraROA</name>
    <name evidence="2" type="ORF">IGI04_027020</name>
</gene>
<proteinExistence type="predicted"/>
<sequence length="228" mass="25785">SVHCCRWWSAPLPVPEASILFSFSSLFFVFFASAIRYARLLCGGWRAPAFDLYLSAIGLDSVAHVLYWSVGESRQWYRAVDLVVSSFSLVFALVGSGIAWLKRHLLRVVILDVGPIFFALWLWQLLCFRSSVKLECREASELYIRFSNTAAIKIFVSLWCSIGSRFFCGPLPLDRIIPVPLFWSLDHDMVASISMSSCHEVSSVSDGFVLRIGTVSLCLIRVESFFYL</sequence>
<protein>
    <submittedName>
        <fullName evidence="2">Uncharacterized protein</fullName>
    </submittedName>
</protein>
<feature type="transmembrane region" description="Helical" evidence="1">
    <location>
        <begin position="108"/>
        <end position="126"/>
    </location>
</feature>